<dbReference type="GO" id="GO:0032259">
    <property type="term" value="P:methylation"/>
    <property type="evidence" value="ECO:0007669"/>
    <property type="project" value="UniProtKB-KW"/>
</dbReference>
<dbReference type="InterPro" id="IPR001537">
    <property type="entry name" value="SpoU_MeTrfase"/>
</dbReference>
<keyword evidence="1" id="KW-0694">RNA-binding</keyword>
<dbReference type="EMBL" id="JABMIG020000002">
    <property type="protein sequence ID" value="KAL3805699.1"/>
    <property type="molecule type" value="Genomic_DNA"/>
</dbReference>
<dbReference type="PANTHER" id="PTHR43453:SF3">
    <property type="entry name" value="TRNA_RRNA METHYLTRANSFERASE SPOU TYPE DOMAIN-CONTAINING PROTEIN"/>
    <property type="match status" value="1"/>
</dbReference>
<name>A0ABD3QZM0_9STRA</name>
<keyword evidence="6" id="KW-1185">Reference proteome</keyword>
<reference evidence="5 6" key="1">
    <citation type="journal article" date="2020" name="G3 (Bethesda)">
        <title>Improved Reference Genome for Cyclotella cryptica CCMP332, a Model for Cell Wall Morphogenesis, Salinity Adaptation, and Lipid Production in Diatoms (Bacillariophyta).</title>
        <authorList>
            <person name="Roberts W.R."/>
            <person name="Downey K.M."/>
            <person name="Ruck E.C."/>
            <person name="Traller J.C."/>
            <person name="Alverson A.J."/>
        </authorList>
    </citation>
    <scope>NUCLEOTIDE SEQUENCE [LARGE SCALE GENOMIC DNA]</scope>
    <source>
        <strain evidence="5 6">CCMP332</strain>
    </source>
</reference>
<accession>A0ABD3QZM0</accession>
<keyword evidence="3" id="KW-0808">Transferase</keyword>
<dbReference type="PANTHER" id="PTHR43453">
    <property type="entry name" value="RRNA METHYLASE-LIKE"/>
    <property type="match status" value="1"/>
</dbReference>
<dbReference type="GO" id="GO:0008168">
    <property type="term" value="F:methyltransferase activity"/>
    <property type="evidence" value="ECO:0007669"/>
    <property type="project" value="UniProtKB-KW"/>
</dbReference>
<dbReference type="Gene3D" id="3.40.1280.10">
    <property type="match status" value="1"/>
</dbReference>
<dbReference type="Pfam" id="PF00588">
    <property type="entry name" value="SpoU_methylase"/>
    <property type="match status" value="1"/>
</dbReference>
<feature type="domain" description="tRNA/rRNA methyltransferase SpoU type" evidence="4">
    <location>
        <begin position="225"/>
        <end position="337"/>
    </location>
</feature>
<keyword evidence="2" id="KW-0489">Methyltransferase</keyword>
<comment type="caution">
    <text evidence="5">The sequence shown here is derived from an EMBL/GenBank/DDBJ whole genome shotgun (WGS) entry which is preliminary data.</text>
</comment>
<dbReference type="CDD" id="cd18092">
    <property type="entry name" value="SpoU-like_TrmH"/>
    <property type="match status" value="1"/>
</dbReference>
<dbReference type="InterPro" id="IPR029028">
    <property type="entry name" value="Alpha/beta_knot_MTases"/>
</dbReference>
<evidence type="ECO:0000313" key="6">
    <source>
        <dbReference type="Proteomes" id="UP001516023"/>
    </source>
</evidence>
<dbReference type="InterPro" id="IPR033671">
    <property type="entry name" value="TrmH"/>
</dbReference>
<proteinExistence type="predicted"/>
<organism evidence="5 6">
    <name type="scientific">Cyclotella cryptica</name>
    <dbReference type="NCBI Taxonomy" id="29204"/>
    <lineage>
        <taxon>Eukaryota</taxon>
        <taxon>Sar</taxon>
        <taxon>Stramenopiles</taxon>
        <taxon>Ochrophyta</taxon>
        <taxon>Bacillariophyta</taxon>
        <taxon>Coscinodiscophyceae</taxon>
        <taxon>Thalassiosirophycidae</taxon>
        <taxon>Stephanodiscales</taxon>
        <taxon>Stephanodiscaceae</taxon>
        <taxon>Cyclotella</taxon>
    </lineage>
</organism>
<dbReference type="GO" id="GO:0000049">
    <property type="term" value="F:tRNA binding"/>
    <property type="evidence" value="ECO:0007669"/>
    <property type="project" value="UniProtKB-KW"/>
</dbReference>
<sequence length="509" mass="56706">MKTSTDSACLHGPRNTAADITDSTLYNTSISLRTHHTHKLVTMASQHSIHAFLAGSALTASLFFLYHKTQKQTRPTGGHSNTPLATPLLKTTSPIPAADASTELMDSSSLDQRMIRKAEGAIRNRTSRLIIVVERCTNDHNYSAILRTAEALGVQHIWIISPSFIQPTLVDDTAAAEPENMESKDEKNICRDTVTDTTKLKSSTGQTVKRATESEKRERAMHHLFARKATEWLTVREFDDTKSCIDALRADGRQIWVTDLSQVAVCLTAGGILQHLQSAGRDLYDGKLIPEKVAIVFGTEAVGCTTEMLNAADLRVYLPLRGFADSLNLSVATALVVHQMFILDPTLVGAMSQEERRELRRDWYARLASQRLLSSSQKKNRAKLITYIRKCEEIRKKINDGQHVDPDEVSKWEKMDAKKMELAAIDKKVMSDAQAAVKDLIENPPDPITDMRRADEHRVCFVGKGTKSKYGELWEDMPATSNAQAKEMASASFFRERVDGTSKEKNFSS</sequence>
<gene>
    <name evidence="5" type="ORF">HJC23_005943</name>
</gene>
<protein>
    <recommendedName>
        <fullName evidence="4">tRNA/rRNA methyltransferase SpoU type domain-containing protein</fullName>
    </recommendedName>
</protein>
<dbReference type="Proteomes" id="UP001516023">
    <property type="component" value="Unassembled WGS sequence"/>
</dbReference>
<evidence type="ECO:0000256" key="1">
    <source>
        <dbReference type="ARBA" id="ARBA00022555"/>
    </source>
</evidence>
<dbReference type="AlphaFoldDB" id="A0ABD3QZM0"/>
<evidence type="ECO:0000313" key="5">
    <source>
        <dbReference type="EMBL" id="KAL3805699.1"/>
    </source>
</evidence>
<keyword evidence="1" id="KW-0820">tRNA-binding</keyword>
<evidence type="ECO:0000259" key="4">
    <source>
        <dbReference type="Pfam" id="PF00588"/>
    </source>
</evidence>
<dbReference type="InterPro" id="IPR029026">
    <property type="entry name" value="tRNA_m1G_MTases_N"/>
</dbReference>
<evidence type="ECO:0000256" key="2">
    <source>
        <dbReference type="ARBA" id="ARBA00022603"/>
    </source>
</evidence>
<dbReference type="SUPFAM" id="SSF75217">
    <property type="entry name" value="alpha/beta knot"/>
    <property type="match status" value="2"/>
</dbReference>
<evidence type="ECO:0000256" key="3">
    <source>
        <dbReference type="ARBA" id="ARBA00022679"/>
    </source>
</evidence>